<dbReference type="GO" id="GO:0000155">
    <property type="term" value="F:phosphorelay sensor kinase activity"/>
    <property type="evidence" value="ECO:0007669"/>
    <property type="project" value="InterPro"/>
</dbReference>
<keyword evidence="7" id="KW-0067">ATP-binding</keyword>
<gene>
    <name evidence="11" type="ORF">EDF62_0041</name>
</gene>
<evidence type="ECO:0000259" key="10">
    <source>
        <dbReference type="Pfam" id="PF07730"/>
    </source>
</evidence>
<evidence type="ECO:0000256" key="9">
    <source>
        <dbReference type="SAM" id="Phobius"/>
    </source>
</evidence>
<evidence type="ECO:0000256" key="8">
    <source>
        <dbReference type="ARBA" id="ARBA00023012"/>
    </source>
</evidence>
<feature type="domain" description="Signal transduction histidine kinase subgroup 3 dimerisation and phosphoacceptor" evidence="10">
    <location>
        <begin position="184"/>
        <end position="245"/>
    </location>
</feature>
<dbReference type="RefSeq" id="WP_133615364.1">
    <property type="nucleotide sequence ID" value="NZ_SNYA01000001.1"/>
</dbReference>
<feature type="transmembrane region" description="Helical" evidence="9">
    <location>
        <begin position="112"/>
        <end position="131"/>
    </location>
</feature>
<dbReference type="PANTHER" id="PTHR24421:SF10">
    <property type="entry name" value="NITRATE_NITRITE SENSOR PROTEIN NARQ"/>
    <property type="match status" value="1"/>
</dbReference>
<keyword evidence="8" id="KW-0902">Two-component regulatory system</keyword>
<dbReference type="Proteomes" id="UP000295601">
    <property type="component" value="Unassembled WGS sequence"/>
</dbReference>
<keyword evidence="4" id="KW-0808">Transferase</keyword>
<name>A0A4R6S6G0_9MICO</name>
<dbReference type="GO" id="GO:0046983">
    <property type="term" value="F:protein dimerization activity"/>
    <property type="evidence" value="ECO:0007669"/>
    <property type="project" value="InterPro"/>
</dbReference>
<dbReference type="EC" id="2.7.13.3" evidence="2"/>
<dbReference type="GO" id="GO:0016020">
    <property type="term" value="C:membrane"/>
    <property type="evidence" value="ECO:0007669"/>
    <property type="project" value="InterPro"/>
</dbReference>
<dbReference type="Gene3D" id="1.20.5.1930">
    <property type="match status" value="1"/>
</dbReference>
<comment type="catalytic activity">
    <reaction evidence="1">
        <text>ATP + protein L-histidine = ADP + protein N-phospho-L-histidine.</text>
        <dbReference type="EC" id="2.7.13.3"/>
    </reaction>
</comment>
<evidence type="ECO:0000256" key="4">
    <source>
        <dbReference type="ARBA" id="ARBA00022679"/>
    </source>
</evidence>
<reference evidence="11 12" key="1">
    <citation type="submission" date="2019-03" db="EMBL/GenBank/DDBJ databases">
        <title>Genomic analyses of the natural microbiome of Caenorhabditis elegans.</title>
        <authorList>
            <person name="Samuel B."/>
        </authorList>
    </citation>
    <scope>NUCLEOTIDE SEQUENCE [LARGE SCALE GENOMIC DNA]</scope>
    <source>
        <strain evidence="11 12">JUb18</strain>
    </source>
</reference>
<feature type="transmembrane region" description="Helical" evidence="9">
    <location>
        <begin position="26"/>
        <end position="44"/>
    </location>
</feature>
<feature type="transmembrane region" description="Helical" evidence="9">
    <location>
        <begin position="51"/>
        <end position="68"/>
    </location>
</feature>
<dbReference type="EMBL" id="SNYA01000001">
    <property type="protein sequence ID" value="TDP95360.1"/>
    <property type="molecule type" value="Genomic_DNA"/>
</dbReference>
<keyword evidence="12" id="KW-1185">Reference proteome</keyword>
<evidence type="ECO:0000313" key="12">
    <source>
        <dbReference type="Proteomes" id="UP000295601"/>
    </source>
</evidence>
<evidence type="ECO:0000256" key="3">
    <source>
        <dbReference type="ARBA" id="ARBA00022553"/>
    </source>
</evidence>
<keyword evidence="9" id="KW-1133">Transmembrane helix</keyword>
<evidence type="ECO:0000256" key="2">
    <source>
        <dbReference type="ARBA" id="ARBA00012438"/>
    </source>
</evidence>
<evidence type="ECO:0000313" key="11">
    <source>
        <dbReference type="EMBL" id="TDP95360.1"/>
    </source>
</evidence>
<evidence type="ECO:0000256" key="5">
    <source>
        <dbReference type="ARBA" id="ARBA00022741"/>
    </source>
</evidence>
<protein>
    <recommendedName>
        <fullName evidence="2">histidine kinase</fullName>
        <ecNumber evidence="2">2.7.13.3</ecNumber>
    </recommendedName>
</protein>
<comment type="caution">
    <text evidence="11">The sequence shown here is derived from an EMBL/GenBank/DDBJ whole genome shotgun (WGS) entry which is preliminary data.</text>
</comment>
<dbReference type="GO" id="GO:0005524">
    <property type="term" value="F:ATP binding"/>
    <property type="evidence" value="ECO:0007669"/>
    <property type="project" value="UniProtKB-KW"/>
</dbReference>
<sequence>MIELAMPRSFSRVFGPYFIPTRFGRVSLLVLSGIVFAAILVDVLTSSRLPLAALVCIYVCGGLVLFVWHPPGALLVLLFGGLAVLPFSSLEIYGLVLCAASGLAVSFCGRRATVLFVGVTTLIVWIGFVTQKLDRDIPLGALVCLLIVSTTLGASFRSARRRQIRLAARISNLEAAQDRAVRAERLRIADALHSTIANDISVVVMNVQALRITIEPQDSRETMDAIERSARQALADIGRIVQLIEGPETNNAEA</sequence>
<dbReference type="InterPro" id="IPR011712">
    <property type="entry name" value="Sig_transdc_His_kin_sub3_dim/P"/>
</dbReference>
<feature type="transmembrane region" description="Helical" evidence="9">
    <location>
        <begin position="137"/>
        <end position="156"/>
    </location>
</feature>
<proteinExistence type="predicted"/>
<feature type="transmembrane region" description="Helical" evidence="9">
    <location>
        <begin position="74"/>
        <end position="100"/>
    </location>
</feature>
<dbReference type="Pfam" id="PF07730">
    <property type="entry name" value="HisKA_3"/>
    <property type="match status" value="1"/>
</dbReference>
<evidence type="ECO:0000256" key="1">
    <source>
        <dbReference type="ARBA" id="ARBA00000085"/>
    </source>
</evidence>
<dbReference type="AlphaFoldDB" id="A0A4R6S6G0"/>
<evidence type="ECO:0000256" key="7">
    <source>
        <dbReference type="ARBA" id="ARBA00022840"/>
    </source>
</evidence>
<dbReference type="InterPro" id="IPR050482">
    <property type="entry name" value="Sensor_HK_TwoCompSys"/>
</dbReference>
<evidence type="ECO:0000256" key="6">
    <source>
        <dbReference type="ARBA" id="ARBA00022777"/>
    </source>
</evidence>
<keyword evidence="6 11" id="KW-0418">Kinase</keyword>
<dbReference type="PANTHER" id="PTHR24421">
    <property type="entry name" value="NITRATE/NITRITE SENSOR PROTEIN NARX-RELATED"/>
    <property type="match status" value="1"/>
</dbReference>
<keyword evidence="9" id="KW-0812">Transmembrane</keyword>
<keyword evidence="3" id="KW-0597">Phosphoprotein</keyword>
<keyword evidence="5" id="KW-0547">Nucleotide-binding</keyword>
<keyword evidence="9" id="KW-0472">Membrane</keyword>
<accession>A0A4R6S6G0</accession>
<organism evidence="11 12">
    <name type="scientific">Leucobacter luti</name>
    <dbReference type="NCBI Taxonomy" id="340320"/>
    <lineage>
        <taxon>Bacteria</taxon>
        <taxon>Bacillati</taxon>
        <taxon>Actinomycetota</taxon>
        <taxon>Actinomycetes</taxon>
        <taxon>Micrococcales</taxon>
        <taxon>Microbacteriaceae</taxon>
        <taxon>Leucobacter</taxon>
    </lineage>
</organism>
<dbReference type="OrthoDB" id="3253720at2"/>